<organism evidence="2 3">
    <name type="scientific">Trypanosoma cruzi</name>
    <dbReference type="NCBI Taxonomy" id="5693"/>
    <lineage>
        <taxon>Eukaryota</taxon>
        <taxon>Discoba</taxon>
        <taxon>Euglenozoa</taxon>
        <taxon>Kinetoplastea</taxon>
        <taxon>Metakinetoplastina</taxon>
        <taxon>Trypanosomatida</taxon>
        <taxon>Trypanosomatidae</taxon>
        <taxon>Trypanosoma</taxon>
        <taxon>Schizotrypanum</taxon>
    </lineage>
</organism>
<reference evidence="2 3" key="1">
    <citation type="journal article" date="2018" name="Microb. Genom.">
        <title>Expanding an expanded genome: long-read sequencing of Trypanosoma cruzi.</title>
        <authorList>
            <person name="Berna L."/>
            <person name="Rodriguez M."/>
            <person name="Chiribao M.L."/>
            <person name="Parodi-Talice A."/>
            <person name="Pita S."/>
            <person name="Rijo G."/>
            <person name="Alvarez-Valin F."/>
            <person name="Robello C."/>
        </authorList>
    </citation>
    <scope>NUCLEOTIDE SEQUENCE [LARGE SCALE GENOMIC DNA]</scope>
    <source>
        <strain evidence="2 3">TCC</strain>
    </source>
</reference>
<evidence type="ECO:0000313" key="3">
    <source>
        <dbReference type="Proteomes" id="UP000246078"/>
    </source>
</evidence>
<dbReference type="VEuPathDB" id="TriTrypDB:Tc_MARK_5113"/>
<dbReference type="PROSITE" id="PS50250">
    <property type="entry name" value="PCI"/>
    <property type="match status" value="1"/>
</dbReference>
<dbReference type="AlphaFoldDB" id="A0A2V2VI00"/>
<evidence type="ECO:0000313" key="2">
    <source>
        <dbReference type="EMBL" id="PWU96059.1"/>
    </source>
</evidence>
<name>A0A2V2VI00_TRYCR</name>
<gene>
    <name evidence="2" type="ORF">C3747_261g21</name>
</gene>
<dbReference type="VEuPathDB" id="TriTrypDB:TCDM_08319"/>
<comment type="caution">
    <text evidence="2">The sequence shown here is derived from an EMBL/GenBank/DDBJ whole genome shotgun (WGS) entry which is preliminary data.</text>
</comment>
<dbReference type="PANTHER" id="PTHR10678">
    <property type="entry name" value="26S PROTEASOME NON-ATPASE REGULATORY SUBUNIT 11/COP9 SIGNALOSOME COMPLEX SUBUNIT 2"/>
    <property type="match status" value="1"/>
</dbReference>
<dbReference type="VEuPathDB" id="TriTrypDB:C4B63_11g475"/>
<dbReference type="GO" id="GO:0003824">
    <property type="term" value="F:catalytic activity"/>
    <property type="evidence" value="ECO:0007669"/>
    <property type="project" value="InterPro"/>
</dbReference>
<dbReference type="VEuPathDB" id="TriTrypDB:TcCL_NonESM08688"/>
<protein>
    <submittedName>
        <fullName evidence="2">Putative COP9 signalosome complex subunit 2</fullName>
    </submittedName>
</protein>
<dbReference type="InterPro" id="IPR050871">
    <property type="entry name" value="26S_Proteasome/COP9_Components"/>
</dbReference>
<dbReference type="InterPro" id="IPR036390">
    <property type="entry name" value="WH_DNA-bd_sf"/>
</dbReference>
<dbReference type="EMBL" id="PRFC01000261">
    <property type="protein sequence ID" value="PWU96059.1"/>
    <property type="molecule type" value="Genomic_DNA"/>
</dbReference>
<dbReference type="VEuPathDB" id="TriTrypDB:TcCLB.508479.260"/>
<proteinExistence type="predicted"/>
<dbReference type="PROSITE" id="PS00770">
    <property type="entry name" value="AA_TRANSFER_CLASS_4"/>
    <property type="match status" value="1"/>
</dbReference>
<dbReference type="SMART" id="SM00753">
    <property type="entry name" value="PAM"/>
    <property type="match status" value="1"/>
</dbReference>
<dbReference type="InterPro" id="IPR018300">
    <property type="entry name" value="Aminotrans_IV_CS"/>
</dbReference>
<dbReference type="Pfam" id="PF01399">
    <property type="entry name" value="PCI"/>
    <property type="match status" value="1"/>
</dbReference>
<dbReference type="VEuPathDB" id="TriTrypDB:C3747_261g21"/>
<dbReference type="VEuPathDB" id="TriTrypDB:BCY84_13597"/>
<dbReference type="VEuPathDB" id="TriTrypDB:TCSYLVIO_006413"/>
<dbReference type="Proteomes" id="UP000246078">
    <property type="component" value="Unassembled WGS sequence"/>
</dbReference>
<evidence type="ECO:0000259" key="1">
    <source>
        <dbReference type="PROSITE" id="PS50250"/>
    </source>
</evidence>
<feature type="domain" description="PCI" evidence="1">
    <location>
        <begin position="239"/>
        <end position="409"/>
    </location>
</feature>
<dbReference type="SUPFAM" id="SSF46785">
    <property type="entry name" value="Winged helix' DNA-binding domain"/>
    <property type="match status" value="1"/>
</dbReference>
<dbReference type="InterPro" id="IPR000717">
    <property type="entry name" value="PCI_dom"/>
</dbReference>
<dbReference type="SMART" id="SM00088">
    <property type="entry name" value="PINT"/>
    <property type="match status" value="1"/>
</dbReference>
<dbReference type="VEuPathDB" id="TriTrypDB:TcBrA4_0082020"/>
<dbReference type="VEuPathDB" id="TriTrypDB:TcG_06600"/>
<dbReference type="Gene3D" id="1.25.40.570">
    <property type="match status" value="1"/>
</dbReference>
<dbReference type="VEuPathDB" id="TriTrypDB:ECC02_002323"/>
<sequence>MEEEDYYYYDENYGDEEEETWEAALENAYATAKSMMDTMPEQCAAGLRGVERDDPVGGKWTFKAFKMLVRVCRRMGSYEEMLSYYNKVSTFSQKCVSKAQLQKAMTKLIDEAQRVPVEYLRRMLETTIEVTSRDMGSFGKLWFNAKLKHATLLLESNALDAALEEMGVVLEWCKEEDQFALKRTSQLFLSYALLLGIYSKKNDYSSMRETFFLATSIVNTIPPSRVMGGVMECGGKMYIHFRDWQSAFRAFSDAFLHYNESGDPRKIGCLKYLVLTRMLGGSTIDPFARHETKVYEETPEIVPVATLMRSFAANDVRGFLEVMAFHREAFEADAVLQSCLDFVLEQLRLQALVAYLAPYQRLYIKRLEEVLCVDAEEVERLCVRAVMEGKLHAALDDEEHVIIMQKEQLAGPQEERLQALTRWSNALTQLNEETRWEVERIT</sequence>
<accession>A0A2V2VI00</accession>